<evidence type="ECO:0000313" key="1">
    <source>
        <dbReference type="EMBL" id="DAF49059.1"/>
    </source>
</evidence>
<sequence length="38" mass="4526">MFIICLQKNFKICIDKMIFLVYNRGGWAGIDNKNKYII</sequence>
<proteinExistence type="predicted"/>
<reference evidence="1" key="1">
    <citation type="journal article" date="2021" name="Proc. Natl. Acad. Sci. U.S.A.">
        <title>A Catalog of Tens of Thousands of Viruses from Human Metagenomes Reveals Hidden Associations with Chronic Diseases.</title>
        <authorList>
            <person name="Tisza M.J."/>
            <person name="Buck C.B."/>
        </authorList>
    </citation>
    <scope>NUCLEOTIDE SEQUENCE</scope>
    <source>
        <strain evidence="1">Ctnpt50</strain>
    </source>
</reference>
<dbReference type="EMBL" id="BK032577">
    <property type="protein sequence ID" value="DAF49059.1"/>
    <property type="molecule type" value="Genomic_DNA"/>
</dbReference>
<protein>
    <submittedName>
        <fullName evidence="1">Uncharacterized protein</fullName>
    </submittedName>
</protein>
<accession>A0A8S5SE47</accession>
<name>A0A8S5SE47_9CAUD</name>
<organism evidence="1">
    <name type="scientific">Siphoviridae sp. ctnpt50</name>
    <dbReference type="NCBI Taxonomy" id="2827941"/>
    <lineage>
        <taxon>Viruses</taxon>
        <taxon>Duplodnaviria</taxon>
        <taxon>Heunggongvirae</taxon>
        <taxon>Uroviricota</taxon>
        <taxon>Caudoviricetes</taxon>
    </lineage>
</organism>